<dbReference type="RefSeq" id="XP_054837172.1">
    <property type="nucleotide sequence ID" value="XM_054981197.1"/>
</dbReference>
<dbReference type="InterPro" id="IPR008197">
    <property type="entry name" value="WAP_dom"/>
</dbReference>
<protein>
    <submittedName>
        <fullName evidence="5">WAP four-disulfide core domain protein 5-like</fullName>
    </submittedName>
</protein>
<dbReference type="KEGG" id="emc:129330922"/>
<dbReference type="Gene3D" id="4.10.75.10">
    <property type="entry name" value="Elafin-like"/>
    <property type="match status" value="2"/>
</dbReference>
<name>A0AA97JF48_EUBMA</name>
<evidence type="ECO:0000259" key="3">
    <source>
        <dbReference type="PROSITE" id="PS51390"/>
    </source>
</evidence>
<dbReference type="SMART" id="SM00217">
    <property type="entry name" value="WAP"/>
    <property type="match status" value="2"/>
</dbReference>
<evidence type="ECO:0000256" key="2">
    <source>
        <dbReference type="SAM" id="SignalP"/>
    </source>
</evidence>
<dbReference type="PRINTS" id="PR00003">
    <property type="entry name" value="4DISULPHCORE"/>
</dbReference>
<feature type="domain" description="WAP" evidence="3">
    <location>
        <begin position="74"/>
        <end position="120"/>
    </location>
</feature>
<evidence type="ECO:0000256" key="1">
    <source>
        <dbReference type="ARBA" id="ARBA00023157"/>
    </source>
</evidence>
<dbReference type="InterPro" id="IPR036645">
    <property type="entry name" value="Elafin-like_sf"/>
</dbReference>
<gene>
    <name evidence="5" type="primary">LOC129330922</name>
</gene>
<dbReference type="GO" id="GO:0005576">
    <property type="term" value="C:extracellular region"/>
    <property type="evidence" value="ECO:0007669"/>
    <property type="project" value="InterPro"/>
</dbReference>
<feature type="domain" description="WAP" evidence="3">
    <location>
        <begin position="26"/>
        <end position="73"/>
    </location>
</feature>
<dbReference type="PANTHER" id="PTHR47769">
    <property type="entry name" value="WAP FOUR-DISULFIDE CORE DOMAIN PROTEIN 8"/>
    <property type="match status" value="1"/>
</dbReference>
<sequence>MKTYSIVVCLALLALWVELPSASGQSIWKPGACPRDNRVCISNEDDLCRSDADCKGQKKCCYNACAKRCVLPVKVKPGSCPLDPTACLPGGRVLCYGDFDCPGSQKCCSYECVVQCKDPV</sequence>
<dbReference type="GeneID" id="129330922"/>
<dbReference type="Pfam" id="PF00095">
    <property type="entry name" value="WAP"/>
    <property type="match status" value="2"/>
</dbReference>
<feature type="chain" id="PRO_5041730787" evidence="2">
    <location>
        <begin position="25"/>
        <end position="120"/>
    </location>
</feature>
<keyword evidence="2" id="KW-0732">Signal</keyword>
<dbReference type="Proteomes" id="UP001190640">
    <property type="component" value="Chromosome 5"/>
</dbReference>
<dbReference type="AlphaFoldDB" id="A0AA97JF48"/>
<reference evidence="5" key="1">
    <citation type="submission" date="2025-08" db="UniProtKB">
        <authorList>
            <consortium name="RefSeq"/>
        </authorList>
    </citation>
    <scope>IDENTIFICATION</scope>
    <source>
        <tissue evidence="5">Blood</tissue>
    </source>
</reference>
<dbReference type="PROSITE" id="PS51390">
    <property type="entry name" value="WAP"/>
    <property type="match status" value="2"/>
</dbReference>
<dbReference type="GO" id="GO:0030414">
    <property type="term" value="F:peptidase inhibitor activity"/>
    <property type="evidence" value="ECO:0007669"/>
    <property type="project" value="InterPro"/>
</dbReference>
<evidence type="ECO:0000313" key="4">
    <source>
        <dbReference type="Proteomes" id="UP001190640"/>
    </source>
</evidence>
<feature type="signal peptide" evidence="2">
    <location>
        <begin position="1"/>
        <end position="24"/>
    </location>
</feature>
<keyword evidence="1" id="KW-1015">Disulfide bond</keyword>
<keyword evidence="4" id="KW-1185">Reference proteome</keyword>
<proteinExistence type="predicted"/>
<evidence type="ECO:0000313" key="5">
    <source>
        <dbReference type="RefSeq" id="XP_054837172.1"/>
    </source>
</evidence>
<accession>A0AA97JF48</accession>
<dbReference type="SUPFAM" id="SSF57256">
    <property type="entry name" value="Elafin-like"/>
    <property type="match status" value="2"/>
</dbReference>
<dbReference type="PANTHER" id="PTHR47769:SF1">
    <property type="entry name" value="WAP FOUR-DISULFIDE CORE DOMAIN PROTEIN 8"/>
    <property type="match status" value="1"/>
</dbReference>
<organism evidence="4 5">
    <name type="scientific">Eublepharis macularius</name>
    <name type="common">Leopard gecko</name>
    <name type="synonym">Cyrtodactylus macularius</name>
    <dbReference type="NCBI Taxonomy" id="481883"/>
    <lineage>
        <taxon>Eukaryota</taxon>
        <taxon>Metazoa</taxon>
        <taxon>Chordata</taxon>
        <taxon>Craniata</taxon>
        <taxon>Vertebrata</taxon>
        <taxon>Euteleostomi</taxon>
        <taxon>Lepidosauria</taxon>
        <taxon>Squamata</taxon>
        <taxon>Bifurcata</taxon>
        <taxon>Gekkota</taxon>
        <taxon>Eublepharidae</taxon>
        <taxon>Eublepharinae</taxon>
        <taxon>Eublepharis</taxon>
    </lineage>
</organism>